<comment type="caution">
    <text evidence="1">The sequence shown here is derived from an EMBL/GenBank/DDBJ whole genome shotgun (WGS) entry which is preliminary data.</text>
</comment>
<name>M5UJT9_9BACT</name>
<evidence type="ECO:0000313" key="2">
    <source>
        <dbReference type="Proteomes" id="UP000011885"/>
    </source>
</evidence>
<reference evidence="1 2" key="1">
    <citation type="journal article" date="2013" name="Mar. Genomics">
        <title>Expression of sulfatases in Rhodopirellula baltica and the diversity of sulfatases in the genus Rhodopirellula.</title>
        <authorList>
            <person name="Wegner C.E."/>
            <person name="Richter-Heitmann T."/>
            <person name="Klindworth A."/>
            <person name="Klockow C."/>
            <person name="Richter M."/>
            <person name="Achstetter T."/>
            <person name="Glockner F.O."/>
            <person name="Harder J."/>
        </authorList>
    </citation>
    <scope>NUCLEOTIDE SEQUENCE [LARGE SCALE GENOMIC DNA]</scope>
    <source>
        <strain evidence="1 2">SM41</strain>
    </source>
</reference>
<accession>M5UJT9</accession>
<proteinExistence type="predicted"/>
<gene>
    <name evidence="1" type="ORF">RSSM_02292</name>
</gene>
<dbReference type="AlphaFoldDB" id="M5UJT9"/>
<organism evidence="1 2">
    <name type="scientific">Rhodopirellula sallentina SM41</name>
    <dbReference type="NCBI Taxonomy" id="1263870"/>
    <lineage>
        <taxon>Bacteria</taxon>
        <taxon>Pseudomonadati</taxon>
        <taxon>Planctomycetota</taxon>
        <taxon>Planctomycetia</taxon>
        <taxon>Pirellulales</taxon>
        <taxon>Pirellulaceae</taxon>
        <taxon>Rhodopirellula</taxon>
    </lineage>
</organism>
<sequence length="54" mass="5827">MANLGGSVGNDWAVKYEILIARQQHDTHGAANPVHFEMEIACPIPVMADVLPPT</sequence>
<dbReference type="PATRIC" id="fig|1263870.3.peg.2440"/>
<protein>
    <submittedName>
        <fullName evidence="1">Uncharacterized protein</fullName>
    </submittedName>
</protein>
<keyword evidence="2" id="KW-1185">Reference proteome</keyword>
<dbReference type="Proteomes" id="UP000011885">
    <property type="component" value="Unassembled WGS sequence"/>
</dbReference>
<evidence type="ECO:0000313" key="1">
    <source>
        <dbReference type="EMBL" id="EMI56273.1"/>
    </source>
</evidence>
<dbReference type="EMBL" id="ANOH01000158">
    <property type="protein sequence ID" value="EMI56273.1"/>
    <property type="molecule type" value="Genomic_DNA"/>
</dbReference>